<dbReference type="Proteomes" id="UP000006753">
    <property type="component" value="Unassembled WGS sequence"/>
</dbReference>
<evidence type="ECO:0000259" key="2">
    <source>
        <dbReference type="PROSITE" id="PS50097"/>
    </source>
</evidence>
<dbReference type="GeneID" id="18760808"/>
<evidence type="ECO:0000256" key="1">
    <source>
        <dbReference type="SAM" id="MobiDB-lite"/>
    </source>
</evidence>
<feature type="region of interest" description="Disordered" evidence="1">
    <location>
        <begin position="1"/>
        <end position="29"/>
    </location>
</feature>
<accession>K1WW82</accession>
<dbReference type="PROSITE" id="PS50097">
    <property type="entry name" value="BTB"/>
    <property type="match status" value="1"/>
</dbReference>
<dbReference type="InterPro" id="IPR000210">
    <property type="entry name" value="BTB/POZ_dom"/>
</dbReference>
<dbReference type="HOGENOM" id="CLU_863294_0_0_1"/>
<evidence type="ECO:0000313" key="4">
    <source>
        <dbReference type="Proteomes" id="UP000006753"/>
    </source>
</evidence>
<proteinExistence type="predicted"/>
<dbReference type="EMBL" id="JH921437">
    <property type="protein sequence ID" value="EKD17296.1"/>
    <property type="molecule type" value="Genomic_DNA"/>
</dbReference>
<protein>
    <recommendedName>
        <fullName evidence="2">BTB domain-containing protein</fullName>
    </recommendedName>
</protein>
<dbReference type="AlphaFoldDB" id="K1WW82"/>
<dbReference type="InParanoid" id="K1WW82"/>
<organism evidence="3 4">
    <name type="scientific">Marssonina brunnea f. sp. multigermtubi (strain MB_m1)</name>
    <name type="common">Marssonina leaf spot fungus</name>
    <dbReference type="NCBI Taxonomy" id="1072389"/>
    <lineage>
        <taxon>Eukaryota</taxon>
        <taxon>Fungi</taxon>
        <taxon>Dikarya</taxon>
        <taxon>Ascomycota</taxon>
        <taxon>Pezizomycotina</taxon>
        <taxon>Leotiomycetes</taxon>
        <taxon>Helotiales</taxon>
        <taxon>Drepanopezizaceae</taxon>
        <taxon>Drepanopeziza</taxon>
    </lineage>
</organism>
<sequence>MDPAKHPHQGIGISPPTPQKMDDGDNHDWDVLKQPANNPINKGVEHGINGRAITAAHPVNNPANSVNEAASIGPSTALVIASDPQKLSICDRMGSEVVTLVVGRDYRRKTYTIHKNLLRECGGMYDALCQDIGPGYDTVMLNNEDPDALKLFINYIYSEEIPAIPHDAPVTFQATLLVILVRFYVFIEKYHLSATVRDKVMDNIQDGFYMIQKFPELILTEGVCLHSAPGSMMRKFCAASLVYFLRSEAFVQNGSIPAFFAKYNDFLVDFLDAFRAYIPHQDPRVRHCRYKENCMECVRAGGSDYLTRFDGVTPCRFHVHTGAKDAAGEPICHLWRPA</sequence>
<dbReference type="eggNOG" id="ENOG502RGJ5">
    <property type="taxonomic scope" value="Eukaryota"/>
</dbReference>
<dbReference type="OMA" id="PCQFHIH"/>
<gene>
    <name evidence="3" type="ORF">MBM_04873</name>
</gene>
<name>K1WW82_MARBU</name>
<dbReference type="Gene3D" id="3.30.710.10">
    <property type="entry name" value="Potassium Channel Kv1.1, Chain A"/>
    <property type="match status" value="1"/>
</dbReference>
<feature type="compositionally biased region" description="Basic and acidic residues" evidence="1">
    <location>
        <begin position="20"/>
        <end position="29"/>
    </location>
</feature>
<dbReference type="OrthoDB" id="6359816at2759"/>
<dbReference type="STRING" id="1072389.K1WW82"/>
<keyword evidence="4" id="KW-1185">Reference proteome</keyword>
<dbReference type="InterPro" id="IPR011333">
    <property type="entry name" value="SKP1/BTB/POZ_sf"/>
</dbReference>
<feature type="domain" description="BTB" evidence="2">
    <location>
        <begin position="96"/>
        <end position="165"/>
    </location>
</feature>
<reference evidence="3 4" key="1">
    <citation type="journal article" date="2012" name="BMC Genomics">
        <title>Sequencing the genome of Marssonina brunnea reveals fungus-poplar co-evolution.</title>
        <authorList>
            <person name="Zhu S."/>
            <person name="Cao Y.-Z."/>
            <person name="Jiang C."/>
            <person name="Tan B.-Y."/>
            <person name="Wang Z."/>
            <person name="Feng S."/>
            <person name="Zhang L."/>
            <person name="Su X.-H."/>
            <person name="Brejova B."/>
            <person name="Vinar T."/>
            <person name="Xu M."/>
            <person name="Wang M.-X."/>
            <person name="Zhang S.-G."/>
            <person name="Huang M.-R."/>
            <person name="Wu R."/>
            <person name="Zhou Y."/>
        </authorList>
    </citation>
    <scope>NUCLEOTIDE SEQUENCE [LARGE SCALE GENOMIC DNA]</scope>
    <source>
        <strain evidence="3 4">MB_m1</strain>
    </source>
</reference>
<evidence type="ECO:0000313" key="3">
    <source>
        <dbReference type="EMBL" id="EKD17296.1"/>
    </source>
</evidence>
<dbReference type="RefSeq" id="XP_007292762.1">
    <property type="nucleotide sequence ID" value="XM_007292700.1"/>
</dbReference>
<dbReference type="KEGG" id="mbe:MBM_04873"/>